<proteinExistence type="predicted"/>
<dbReference type="STRING" id="1715989.NITINOP_1714"/>
<dbReference type="KEGG" id="nio:NITINOP_1714"/>
<name>A0A0S4KQH1_9BACT</name>
<evidence type="ECO:0000313" key="2">
    <source>
        <dbReference type="Proteomes" id="UP000066284"/>
    </source>
</evidence>
<keyword evidence="2" id="KW-1185">Reference proteome</keyword>
<protein>
    <submittedName>
        <fullName evidence="1">Uncharacterized protein</fullName>
    </submittedName>
</protein>
<dbReference type="AlphaFoldDB" id="A0A0S4KQH1"/>
<accession>A0A0S4KQH1</accession>
<dbReference type="EMBL" id="LN885086">
    <property type="protein sequence ID" value="CUQ66689.1"/>
    <property type="molecule type" value="Genomic_DNA"/>
</dbReference>
<evidence type="ECO:0000313" key="1">
    <source>
        <dbReference type="EMBL" id="CUQ66689.1"/>
    </source>
</evidence>
<sequence>MGALYRHSSLIIVNTRPDFPSPERPTHDIPRLPLRVFFGAGDGI</sequence>
<reference evidence="2" key="1">
    <citation type="submission" date="2015-09" db="EMBL/GenBank/DDBJ databases">
        <authorList>
            <person name="Daims H."/>
        </authorList>
    </citation>
    <scope>NUCLEOTIDE SEQUENCE [LARGE SCALE GENOMIC DNA]</scope>
</reference>
<gene>
    <name evidence="1" type="ORF">NITINOP_1714</name>
</gene>
<dbReference type="Proteomes" id="UP000066284">
    <property type="component" value="Chromosome 1"/>
</dbReference>
<organism evidence="1 2">
    <name type="scientific">Candidatus Nitrospira inopinata</name>
    <dbReference type="NCBI Taxonomy" id="1715989"/>
    <lineage>
        <taxon>Bacteria</taxon>
        <taxon>Pseudomonadati</taxon>
        <taxon>Nitrospirota</taxon>
        <taxon>Nitrospiria</taxon>
        <taxon>Nitrospirales</taxon>
        <taxon>Nitrospiraceae</taxon>
        <taxon>Nitrospira</taxon>
    </lineage>
</organism>